<dbReference type="SFLD" id="SFLDG00002">
    <property type="entry name" value="C1.7:_P-type_atpase_like"/>
    <property type="match status" value="1"/>
</dbReference>
<evidence type="ECO:0000256" key="1">
    <source>
        <dbReference type="ARBA" id="ARBA00004651"/>
    </source>
</evidence>
<evidence type="ECO:0000313" key="14">
    <source>
        <dbReference type="Proteomes" id="UP000236654"/>
    </source>
</evidence>
<proteinExistence type="inferred from homology"/>
<evidence type="ECO:0000313" key="13">
    <source>
        <dbReference type="EMBL" id="PKR80457.1"/>
    </source>
</evidence>
<keyword evidence="9 11" id="KW-1133">Transmembrane helix</keyword>
<dbReference type="InterPro" id="IPR044492">
    <property type="entry name" value="P_typ_ATPase_HD_dom"/>
</dbReference>
<dbReference type="PANTHER" id="PTHR43520">
    <property type="entry name" value="ATP7, ISOFORM B"/>
    <property type="match status" value="1"/>
</dbReference>
<dbReference type="InterPro" id="IPR027256">
    <property type="entry name" value="P-typ_ATPase_IB"/>
</dbReference>
<organism evidence="13 14">
    <name type="scientific">Brumimicrobium salinarum</name>
    <dbReference type="NCBI Taxonomy" id="2058658"/>
    <lineage>
        <taxon>Bacteria</taxon>
        <taxon>Pseudomonadati</taxon>
        <taxon>Bacteroidota</taxon>
        <taxon>Flavobacteriia</taxon>
        <taxon>Flavobacteriales</taxon>
        <taxon>Crocinitomicaceae</taxon>
        <taxon>Brumimicrobium</taxon>
    </lineage>
</organism>
<evidence type="ECO:0000256" key="8">
    <source>
        <dbReference type="ARBA" id="ARBA00022967"/>
    </source>
</evidence>
<dbReference type="SFLD" id="SFLDS00003">
    <property type="entry name" value="Haloacid_Dehalogenase"/>
    <property type="match status" value="1"/>
</dbReference>
<dbReference type="InterPro" id="IPR023214">
    <property type="entry name" value="HAD_sf"/>
</dbReference>
<keyword evidence="14" id="KW-1185">Reference proteome</keyword>
<evidence type="ECO:0000256" key="10">
    <source>
        <dbReference type="ARBA" id="ARBA00023136"/>
    </source>
</evidence>
<keyword evidence="3 11" id="KW-1003">Cell membrane</keyword>
<accession>A0A2I0R1K7</accession>
<feature type="transmembrane region" description="Helical" evidence="11">
    <location>
        <begin position="72"/>
        <end position="94"/>
    </location>
</feature>
<dbReference type="GO" id="GO:0005524">
    <property type="term" value="F:ATP binding"/>
    <property type="evidence" value="ECO:0007669"/>
    <property type="project" value="UniProtKB-UniRule"/>
</dbReference>
<keyword evidence="6 11" id="KW-0547">Nucleotide-binding</keyword>
<feature type="transmembrane region" description="Helical" evidence="11">
    <location>
        <begin position="286"/>
        <end position="305"/>
    </location>
</feature>
<evidence type="ECO:0000259" key="12">
    <source>
        <dbReference type="Pfam" id="PF00122"/>
    </source>
</evidence>
<protein>
    <submittedName>
        <fullName evidence="13">Heavy metal translocating P-type ATPase</fullName>
    </submittedName>
</protein>
<dbReference type="NCBIfam" id="TIGR01494">
    <property type="entry name" value="ATPase_P-type"/>
    <property type="match status" value="1"/>
</dbReference>
<dbReference type="PRINTS" id="PR00119">
    <property type="entry name" value="CATATPASE"/>
</dbReference>
<dbReference type="InterPro" id="IPR023298">
    <property type="entry name" value="ATPase_P-typ_TM_dom_sf"/>
</dbReference>
<gene>
    <name evidence="13" type="ORF">CW751_10250</name>
</gene>
<comment type="similarity">
    <text evidence="2 11">Belongs to the cation transport ATPase (P-type) (TC 3.A.3) family. Type IB subfamily.</text>
</comment>
<keyword evidence="10 11" id="KW-0472">Membrane</keyword>
<evidence type="ECO:0000256" key="4">
    <source>
        <dbReference type="ARBA" id="ARBA00022692"/>
    </source>
</evidence>
<feature type="transmembrane region" description="Helical" evidence="11">
    <location>
        <begin position="615"/>
        <end position="635"/>
    </location>
</feature>
<keyword evidence="4 11" id="KW-0812">Transmembrane</keyword>
<evidence type="ECO:0000256" key="5">
    <source>
        <dbReference type="ARBA" id="ARBA00022723"/>
    </source>
</evidence>
<evidence type="ECO:0000256" key="7">
    <source>
        <dbReference type="ARBA" id="ARBA00022840"/>
    </source>
</evidence>
<dbReference type="GO" id="GO:0005507">
    <property type="term" value="F:copper ion binding"/>
    <property type="evidence" value="ECO:0007669"/>
    <property type="project" value="TreeGrafter"/>
</dbReference>
<keyword evidence="7 11" id="KW-0067">ATP-binding</keyword>
<comment type="subcellular location">
    <subcellularLocation>
        <location evidence="1">Cell membrane</location>
        <topology evidence="1">Multi-pass membrane protein</topology>
    </subcellularLocation>
</comment>
<dbReference type="SUPFAM" id="SSF81665">
    <property type="entry name" value="Calcium ATPase, transmembrane domain M"/>
    <property type="match status" value="1"/>
</dbReference>
<dbReference type="PROSITE" id="PS00154">
    <property type="entry name" value="ATPASE_E1_E2"/>
    <property type="match status" value="1"/>
</dbReference>
<dbReference type="Proteomes" id="UP000236654">
    <property type="component" value="Unassembled WGS sequence"/>
</dbReference>
<dbReference type="GO" id="GO:0016887">
    <property type="term" value="F:ATP hydrolysis activity"/>
    <property type="evidence" value="ECO:0007669"/>
    <property type="project" value="InterPro"/>
</dbReference>
<dbReference type="GO" id="GO:0005886">
    <property type="term" value="C:plasma membrane"/>
    <property type="evidence" value="ECO:0007669"/>
    <property type="project" value="UniProtKB-SubCell"/>
</dbReference>
<dbReference type="InterPro" id="IPR059000">
    <property type="entry name" value="ATPase_P-type_domA"/>
</dbReference>
<evidence type="ECO:0000256" key="6">
    <source>
        <dbReference type="ARBA" id="ARBA00022741"/>
    </source>
</evidence>
<dbReference type="OrthoDB" id="1521937at2"/>
<dbReference type="PRINTS" id="PR00120">
    <property type="entry name" value="HATPASE"/>
</dbReference>
<dbReference type="NCBIfam" id="TIGR01512">
    <property type="entry name" value="ATPase-IB2_Cd"/>
    <property type="match status" value="1"/>
</dbReference>
<dbReference type="InterPro" id="IPR008250">
    <property type="entry name" value="ATPase_P-typ_transduc_dom_A_sf"/>
</dbReference>
<dbReference type="AlphaFoldDB" id="A0A2I0R1K7"/>
<dbReference type="InterPro" id="IPR018303">
    <property type="entry name" value="ATPase_P-typ_P_site"/>
</dbReference>
<dbReference type="NCBIfam" id="TIGR01511">
    <property type="entry name" value="ATPase-IB1_Cu"/>
    <property type="match status" value="1"/>
</dbReference>
<dbReference type="GO" id="GO:0043682">
    <property type="term" value="F:P-type divalent copper transporter activity"/>
    <property type="evidence" value="ECO:0007669"/>
    <property type="project" value="TreeGrafter"/>
</dbReference>
<dbReference type="InterPro" id="IPR023299">
    <property type="entry name" value="ATPase_P-typ_cyto_dom_N"/>
</dbReference>
<reference evidence="13 14" key="1">
    <citation type="submission" date="2017-12" db="EMBL/GenBank/DDBJ databases">
        <title>The draft genome sequence of Brumimicrobium saltpan LHR20.</title>
        <authorList>
            <person name="Do Z.-J."/>
            <person name="Luo H.-R."/>
        </authorList>
    </citation>
    <scope>NUCLEOTIDE SEQUENCE [LARGE SCALE GENOMIC DNA]</scope>
    <source>
        <strain evidence="13 14">LHR20</strain>
    </source>
</reference>
<dbReference type="Gene3D" id="2.70.150.10">
    <property type="entry name" value="Calcium-transporting ATPase, cytoplasmic transduction domain A"/>
    <property type="match status" value="1"/>
</dbReference>
<feature type="transmembrane region" description="Helical" evidence="11">
    <location>
        <begin position="100"/>
        <end position="118"/>
    </location>
</feature>
<dbReference type="Pfam" id="PF00702">
    <property type="entry name" value="Hydrolase"/>
    <property type="match status" value="1"/>
</dbReference>
<dbReference type="SUPFAM" id="SSF81653">
    <property type="entry name" value="Calcium ATPase, transduction domain A"/>
    <property type="match status" value="1"/>
</dbReference>
<dbReference type="InterPro" id="IPR036412">
    <property type="entry name" value="HAD-like_sf"/>
</dbReference>
<dbReference type="InterPro" id="IPR001757">
    <property type="entry name" value="P_typ_ATPase"/>
</dbReference>
<keyword evidence="8" id="KW-1278">Translocase</keyword>
<dbReference type="SFLD" id="SFLDF00027">
    <property type="entry name" value="p-type_atpase"/>
    <property type="match status" value="1"/>
</dbReference>
<dbReference type="Pfam" id="PF00122">
    <property type="entry name" value="E1-E2_ATPase"/>
    <property type="match status" value="1"/>
</dbReference>
<sequence length="640" mass="69520">MMIKDFKRRFWISLILTLPILALAPMIQGVLGVDWSFTGSNYLHFGLSSIVYFYGGWPFLKGLVSELKSKSMGMMTLIAVAISAAYFYSVAVVFGLEGQTFFWELATLIDVMLLGHWLEMRSILGASKALEALADLMPNEANLVEDDQTRKVKIDELKEDDIILIRPGEKVPADGIIIEGESDFNESMLTGESKPITKSVEEEVIGGAINGNSVVKVRVKGIGEEGYLSKVIDMVQTAQKQKSKTQRLADTAAKWLTIVALVLGFGTFFTWLALGENLAFSMERMVTVMVICCPHALGLAIPLVASISTSISAQNGLLIRNRTAFESSRKISTIVFDKTGTLTKGSHEITRIVSLHSDYTETELLTYAAAVESPSEHHIAKGLARKAKEDKLDIPSVTDFKYTAGVGVNGKVNGKEVHAGGNMLLEKMNETVDKDEKEGVETKVFTFVEGELIGFITFADEIRESSFDAIKTLHDHNIKASLLTGDNEIVAKDVADKLGLDDYMAEVLPDQKLEKIKELQAQDEFVAMVGDGVNDAPALAQADVGIAIGSGTDVAAETADIVLMDSDPKDIVNLILFGKATYQKMVQNLVWATGYNVIALPIATGFIPGLMISPAFGAALMSVSTIVCALNAQLLRRKIG</sequence>
<dbReference type="Gene3D" id="3.40.50.1000">
    <property type="entry name" value="HAD superfamily/HAD-like"/>
    <property type="match status" value="1"/>
</dbReference>
<evidence type="ECO:0000256" key="2">
    <source>
        <dbReference type="ARBA" id="ARBA00006024"/>
    </source>
</evidence>
<feature type="transmembrane region" description="Helical" evidence="11">
    <location>
        <begin position="252"/>
        <end position="274"/>
    </location>
</feature>
<evidence type="ECO:0000256" key="11">
    <source>
        <dbReference type="RuleBase" id="RU362081"/>
    </source>
</evidence>
<dbReference type="SUPFAM" id="SSF56784">
    <property type="entry name" value="HAD-like"/>
    <property type="match status" value="1"/>
</dbReference>
<keyword evidence="5 11" id="KW-0479">Metal-binding</keyword>
<evidence type="ECO:0000256" key="3">
    <source>
        <dbReference type="ARBA" id="ARBA00022475"/>
    </source>
</evidence>
<feature type="transmembrane region" description="Helical" evidence="11">
    <location>
        <begin position="589"/>
        <end position="609"/>
    </location>
</feature>
<dbReference type="GO" id="GO:0060003">
    <property type="term" value="P:copper ion export"/>
    <property type="evidence" value="ECO:0007669"/>
    <property type="project" value="UniProtKB-ARBA"/>
</dbReference>
<evidence type="ECO:0000256" key="9">
    <source>
        <dbReference type="ARBA" id="ARBA00022989"/>
    </source>
</evidence>
<dbReference type="NCBIfam" id="TIGR01525">
    <property type="entry name" value="ATPase-IB_hvy"/>
    <property type="match status" value="1"/>
</dbReference>
<feature type="domain" description="P-type ATPase A" evidence="12">
    <location>
        <begin position="136"/>
        <end position="236"/>
    </location>
</feature>
<dbReference type="EMBL" id="PJNI01000010">
    <property type="protein sequence ID" value="PKR80457.1"/>
    <property type="molecule type" value="Genomic_DNA"/>
</dbReference>
<dbReference type="FunFam" id="2.70.150.10:FF:000020">
    <property type="entry name" value="Copper-exporting P-type ATPase A"/>
    <property type="match status" value="1"/>
</dbReference>
<dbReference type="Gene3D" id="3.40.1110.10">
    <property type="entry name" value="Calcium-transporting ATPase, cytoplasmic domain N"/>
    <property type="match status" value="1"/>
</dbReference>
<name>A0A2I0R1K7_9FLAO</name>
<feature type="transmembrane region" description="Helical" evidence="11">
    <location>
        <begin position="42"/>
        <end position="60"/>
    </location>
</feature>
<dbReference type="GO" id="GO:0055070">
    <property type="term" value="P:copper ion homeostasis"/>
    <property type="evidence" value="ECO:0007669"/>
    <property type="project" value="TreeGrafter"/>
</dbReference>
<dbReference type="PANTHER" id="PTHR43520:SF8">
    <property type="entry name" value="P-TYPE CU(+) TRANSPORTER"/>
    <property type="match status" value="1"/>
</dbReference>
<comment type="caution">
    <text evidence="13">The sequence shown here is derived from an EMBL/GenBank/DDBJ whole genome shotgun (WGS) entry which is preliminary data.</text>
</comment>